<feature type="transmembrane region" description="Helical" evidence="2">
    <location>
        <begin position="266"/>
        <end position="288"/>
    </location>
</feature>
<keyword evidence="2" id="KW-1133">Transmembrane helix</keyword>
<comment type="caution">
    <text evidence="3">The sequence shown here is derived from an EMBL/GenBank/DDBJ whole genome shotgun (WGS) entry which is preliminary data.</text>
</comment>
<sequence length="290" mass="33015">IQCVYHDSGTTTAQFSHTTERWVRPDRYGLLQVLSLPVPFCRYLYIISRRPHLVAVTCLAEQIASVTPHFRRLTFECYGRFPAVRRVRFSLQLDPRAIVSHFHVTPENPLRHRDEHGKLEQISQTMRCIRHAGRLHSQSSAEAHFVLQPMPLILQHPHDRPLALSSAFTVTDATSAVEREWRVGDKTKNNSAEKRQHGSSSAISRPDHKGFEQREAKLRWRAVNTERNGWELQGQSRELCLLGGKWAMMAGVTGHFVSRLRNSSPLILFLTCILLVGGLCLGWLGSVIET</sequence>
<gene>
    <name evidence="3" type="ORF">BaRGS_00031031</name>
</gene>
<accession>A0ABD0JRM1</accession>
<evidence type="ECO:0000313" key="4">
    <source>
        <dbReference type="Proteomes" id="UP001519460"/>
    </source>
</evidence>
<protein>
    <submittedName>
        <fullName evidence="3">Uncharacterized protein</fullName>
    </submittedName>
</protein>
<feature type="non-terminal residue" evidence="3">
    <location>
        <position position="290"/>
    </location>
</feature>
<keyword evidence="2" id="KW-0472">Membrane</keyword>
<reference evidence="3 4" key="1">
    <citation type="journal article" date="2023" name="Sci. Data">
        <title>Genome assembly of the Korean intertidal mud-creeper Batillaria attramentaria.</title>
        <authorList>
            <person name="Patra A.K."/>
            <person name="Ho P.T."/>
            <person name="Jun S."/>
            <person name="Lee S.J."/>
            <person name="Kim Y."/>
            <person name="Won Y.J."/>
        </authorList>
    </citation>
    <scope>NUCLEOTIDE SEQUENCE [LARGE SCALE GENOMIC DNA]</scope>
    <source>
        <strain evidence="3">Wonlab-2016</strain>
    </source>
</reference>
<evidence type="ECO:0000256" key="1">
    <source>
        <dbReference type="SAM" id="MobiDB-lite"/>
    </source>
</evidence>
<dbReference type="EMBL" id="JACVVK020000342">
    <property type="protein sequence ID" value="KAK7477743.1"/>
    <property type="molecule type" value="Genomic_DNA"/>
</dbReference>
<dbReference type="AlphaFoldDB" id="A0ABD0JRM1"/>
<feature type="non-terminal residue" evidence="3">
    <location>
        <position position="1"/>
    </location>
</feature>
<keyword evidence="2" id="KW-0812">Transmembrane</keyword>
<feature type="compositionally biased region" description="Basic and acidic residues" evidence="1">
    <location>
        <begin position="180"/>
        <end position="196"/>
    </location>
</feature>
<proteinExistence type="predicted"/>
<name>A0ABD0JRM1_9CAEN</name>
<evidence type="ECO:0000313" key="3">
    <source>
        <dbReference type="EMBL" id="KAK7477743.1"/>
    </source>
</evidence>
<organism evidence="3 4">
    <name type="scientific">Batillaria attramentaria</name>
    <dbReference type="NCBI Taxonomy" id="370345"/>
    <lineage>
        <taxon>Eukaryota</taxon>
        <taxon>Metazoa</taxon>
        <taxon>Spiralia</taxon>
        <taxon>Lophotrochozoa</taxon>
        <taxon>Mollusca</taxon>
        <taxon>Gastropoda</taxon>
        <taxon>Caenogastropoda</taxon>
        <taxon>Sorbeoconcha</taxon>
        <taxon>Cerithioidea</taxon>
        <taxon>Batillariidae</taxon>
        <taxon>Batillaria</taxon>
    </lineage>
</organism>
<evidence type="ECO:0000256" key="2">
    <source>
        <dbReference type="SAM" id="Phobius"/>
    </source>
</evidence>
<keyword evidence="4" id="KW-1185">Reference proteome</keyword>
<dbReference type="Proteomes" id="UP001519460">
    <property type="component" value="Unassembled WGS sequence"/>
</dbReference>
<feature type="region of interest" description="Disordered" evidence="1">
    <location>
        <begin position="180"/>
        <end position="211"/>
    </location>
</feature>